<protein>
    <submittedName>
        <fullName evidence="1">Uncharacterized protein</fullName>
    </submittedName>
</protein>
<dbReference type="RefSeq" id="WP_207336293.1">
    <property type="nucleotide sequence ID" value="NZ_JAFMYU010000011.1"/>
</dbReference>
<reference evidence="1 2" key="1">
    <citation type="submission" date="2021-03" db="EMBL/GenBank/DDBJ databases">
        <title>Fibrella sp. HMF5036 genome sequencing and assembly.</title>
        <authorList>
            <person name="Kang H."/>
            <person name="Kim H."/>
            <person name="Bae S."/>
            <person name="Joh K."/>
        </authorList>
    </citation>
    <scope>NUCLEOTIDE SEQUENCE [LARGE SCALE GENOMIC DNA]</scope>
    <source>
        <strain evidence="1 2">HMF5036</strain>
    </source>
</reference>
<gene>
    <name evidence="1" type="ORF">J2I48_15060</name>
</gene>
<dbReference type="AlphaFoldDB" id="A0A939G568"/>
<dbReference type="Proteomes" id="UP000664795">
    <property type="component" value="Unassembled WGS sequence"/>
</dbReference>
<keyword evidence="2" id="KW-1185">Reference proteome</keyword>
<name>A0A939G568_9BACT</name>
<evidence type="ECO:0000313" key="1">
    <source>
        <dbReference type="EMBL" id="MBO0932329.1"/>
    </source>
</evidence>
<organism evidence="1 2">
    <name type="scientific">Fibrella aquatilis</name>
    <dbReference type="NCBI Taxonomy" id="2817059"/>
    <lineage>
        <taxon>Bacteria</taxon>
        <taxon>Pseudomonadati</taxon>
        <taxon>Bacteroidota</taxon>
        <taxon>Cytophagia</taxon>
        <taxon>Cytophagales</taxon>
        <taxon>Spirosomataceae</taxon>
        <taxon>Fibrella</taxon>
    </lineage>
</organism>
<dbReference type="EMBL" id="JAFMYU010000011">
    <property type="protein sequence ID" value="MBO0932329.1"/>
    <property type="molecule type" value="Genomic_DNA"/>
</dbReference>
<accession>A0A939G568</accession>
<comment type="caution">
    <text evidence="1">The sequence shown here is derived from an EMBL/GenBank/DDBJ whole genome shotgun (WGS) entry which is preliminary data.</text>
</comment>
<proteinExistence type="predicted"/>
<evidence type="ECO:0000313" key="2">
    <source>
        <dbReference type="Proteomes" id="UP000664795"/>
    </source>
</evidence>
<sequence>MAHPPVALHTPYERPKGLTEWAHWRTIANTTLTTLNAQTGRTSDVRIWPHHFDTGVYYAVTDADGAETSAIWAGYSIADTVCNEPYFYLSGYRRDEPINFAVAPALTVGEWRNATNWQGAMLPVSHVSDTNVNVIDTFYLESNRWLRQVGA</sequence>